<evidence type="ECO:0000259" key="9">
    <source>
        <dbReference type="Pfam" id="PF12821"/>
    </source>
</evidence>
<feature type="domain" description="Threonine/Serine exporter ThrE" evidence="9">
    <location>
        <begin position="9"/>
        <end position="135"/>
    </location>
</feature>
<proteinExistence type="inferred from homology"/>
<feature type="transmembrane region" description="Helical" evidence="8">
    <location>
        <begin position="54"/>
        <end position="73"/>
    </location>
</feature>
<keyword evidence="5 8" id="KW-1133">Transmembrane helix</keyword>
<evidence type="ECO:0000256" key="4">
    <source>
        <dbReference type="ARBA" id="ARBA00022692"/>
    </source>
</evidence>
<dbReference type="Pfam" id="PF12821">
    <property type="entry name" value="ThrE_2"/>
    <property type="match status" value="1"/>
</dbReference>
<gene>
    <name evidence="10" type="ORF">IV50_GL001347</name>
</gene>
<dbReference type="GeneID" id="86899906"/>
<evidence type="ECO:0000313" key="11">
    <source>
        <dbReference type="Proteomes" id="UP000051992"/>
    </source>
</evidence>
<dbReference type="PANTHER" id="PTHR34390:SF1">
    <property type="entry name" value="SUCCINATE TRANSPORTER SUBUNIT YJJB-RELATED"/>
    <property type="match status" value="1"/>
</dbReference>
<dbReference type="GO" id="GO:0005886">
    <property type="term" value="C:plasma membrane"/>
    <property type="evidence" value="ECO:0007669"/>
    <property type="project" value="UniProtKB-SubCell"/>
</dbReference>
<evidence type="ECO:0000256" key="7">
    <source>
        <dbReference type="ARBA" id="ARBA00034125"/>
    </source>
</evidence>
<feature type="transmembrane region" description="Helical" evidence="8">
    <location>
        <begin position="30"/>
        <end position="48"/>
    </location>
</feature>
<feature type="transmembrane region" description="Helical" evidence="8">
    <location>
        <begin position="85"/>
        <end position="104"/>
    </location>
</feature>
<dbReference type="InterPro" id="IPR050539">
    <property type="entry name" value="ThrE_Dicarb/AminoAcid_Exp"/>
</dbReference>
<dbReference type="EMBL" id="JQBM01000004">
    <property type="protein sequence ID" value="KRN46003.1"/>
    <property type="molecule type" value="Genomic_DNA"/>
</dbReference>
<evidence type="ECO:0000313" key="10">
    <source>
        <dbReference type="EMBL" id="KRN46003.1"/>
    </source>
</evidence>
<evidence type="ECO:0000256" key="1">
    <source>
        <dbReference type="ARBA" id="ARBA00004651"/>
    </source>
</evidence>
<dbReference type="InterPro" id="IPR024528">
    <property type="entry name" value="ThrE_2"/>
</dbReference>
<accession>A0A0R2GZ42</accession>
<protein>
    <recommendedName>
        <fullName evidence="9">Threonine/Serine exporter ThrE domain-containing protein</fullName>
    </recommendedName>
</protein>
<keyword evidence="6 8" id="KW-0472">Membrane</keyword>
<comment type="similarity">
    <text evidence="7">Belongs to the ThrE exporter (TC 2.A.79) family.</text>
</comment>
<feature type="transmembrane region" description="Helical" evidence="8">
    <location>
        <begin position="116"/>
        <end position="136"/>
    </location>
</feature>
<dbReference type="OrthoDB" id="9810047at2"/>
<keyword evidence="11" id="KW-1185">Reference proteome</keyword>
<dbReference type="PANTHER" id="PTHR34390">
    <property type="entry name" value="UPF0442 PROTEIN YJJB-RELATED"/>
    <property type="match status" value="1"/>
</dbReference>
<reference evidence="10 11" key="1">
    <citation type="journal article" date="2015" name="Genome Announc.">
        <title>Expanding the biotechnology potential of lactobacilli through comparative genomics of 213 strains and associated genera.</title>
        <authorList>
            <person name="Sun Z."/>
            <person name="Harris H.M."/>
            <person name="McCann A."/>
            <person name="Guo C."/>
            <person name="Argimon S."/>
            <person name="Zhang W."/>
            <person name="Yang X."/>
            <person name="Jeffery I.B."/>
            <person name="Cooney J.C."/>
            <person name="Kagawa T.F."/>
            <person name="Liu W."/>
            <person name="Song Y."/>
            <person name="Salvetti E."/>
            <person name="Wrobel A."/>
            <person name="Rasinkangas P."/>
            <person name="Parkhill J."/>
            <person name="Rea M.C."/>
            <person name="O'Sullivan O."/>
            <person name="Ritari J."/>
            <person name="Douillard F.P."/>
            <person name="Paul Ross R."/>
            <person name="Yang R."/>
            <person name="Briner A.E."/>
            <person name="Felis G.E."/>
            <person name="de Vos W.M."/>
            <person name="Barrangou R."/>
            <person name="Klaenhammer T.R."/>
            <person name="Caufield P.W."/>
            <person name="Cui Y."/>
            <person name="Zhang H."/>
            <person name="O'Toole P.W."/>
        </authorList>
    </citation>
    <scope>NUCLEOTIDE SEQUENCE [LARGE SCALE GENOMIC DNA]</scope>
    <source>
        <strain evidence="10 11">DSM 20410</strain>
    </source>
</reference>
<evidence type="ECO:0000256" key="2">
    <source>
        <dbReference type="ARBA" id="ARBA00022475"/>
    </source>
</evidence>
<keyword evidence="2" id="KW-1003">Cell membrane</keyword>
<keyword evidence="3" id="KW-0997">Cell inner membrane</keyword>
<dbReference type="PATRIC" id="fig|1629.5.peg.1361"/>
<feature type="transmembrane region" description="Helical" evidence="8">
    <location>
        <begin position="6"/>
        <end position="23"/>
    </location>
</feature>
<dbReference type="RefSeq" id="WP_069201682.1">
    <property type="nucleotide sequence ID" value="NZ_BJLU01000018.1"/>
</dbReference>
<evidence type="ECO:0000256" key="8">
    <source>
        <dbReference type="SAM" id="Phobius"/>
    </source>
</evidence>
<dbReference type="GO" id="GO:0015744">
    <property type="term" value="P:succinate transport"/>
    <property type="evidence" value="ECO:0007669"/>
    <property type="project" value="TreeGrafter"/>
</dbReference>
<comment type="caution">
    <text evidence="10">The sequence shown here is derived from an EMBL/GenBank/DDBJ whole genome shotgun (WGS) entry which is preliminary data.</text>
</comment>
<name>A0A0R2GZ42_WEIVI</name>
<dbReference type="Proteomes" id="UP000051992">
    <property type="component" value="Unassembled WGS sequence"/>
</dbReference>
<comment type="subcellular location">
    <subcellularLocation>
        <location evidence="1">Cell membrane</location>
        <topology evidence="1">Multi-pass membrane protein</topology>
    </subcellularLocation>
</comment>
<organism evidence="10 11">
    <name type="scientific">Weissella viridescens</name>
    <name type="common">Lactobacillus viridescens</name>
    <dbReference type="NCBI Taxonomy" id="1629"/>
    <lineage>
        <taxon>Bacteria</taxon>
        <taxon>Bacillati</taxon>
        <taxon>Bacillota</taxon>
        <taxon>Bacilli</taxon>
        <taxon>Lactobacillales</taxon>
        <taxon>Lactobacillaceae</taxon>
        <taxon>Weissella</taxon>
    </lineage>
</organism>
<evidence type="ECO:0000256" key="6">
    <source>
        <dbReference type="ARBA" id="ARBA00023136"/>
    </source>
</evidence>
<evidence type="ECO:0000256" key="3">
    <source>
        <dbReference type="ARBA" id="ARBA00022519"/>
    </source>
</evidence>
<keyword evidence="4 8" id="KW-0812">Transmembrane</keyword>
<sequence>MLFDIFIQLSFSYLATVAFGLFINVPRKALNAAGISGAVGWMAYWFLVEAGINAIPANFVGGLAVGLIGLVMSQYKRIPSTIFNIPGLVPLVPGASAYQALILLLSGNMDAANEKLFSVVMIGGAIAMGYVVSQLVSEQYFRYRRNQVLSKNDEQNLDHDLSDNKQ</sequence>
<dbReference type="AlphaFoldDB" id="A0A0R2GZ42"/>
<evidence type="ECO:0000256" key="5">
    <source>
        <dbReference type="ARBA" id="ARBA00022989"/>
    </source>
</evidence>